<dbReference type="Gene3D" id="1.25.40.20">
    <property type="entry name" value="Ankyrin repeat-containing domain"/>
    <property type="match status" value="1"/>
</dbReference>
<gene>
    <name evidence="4" type="ORF">A1O9_00696</name>
</gene>
<dbReference type="Proteomes" id="UP000027920">
    <property type="component" value="Unassembled WGS sequence"/>
</dbReference>
<dbReference type="GeneID" id="25275647"/>
<dbReference type="PROSITE" id="PS50297">
    <property type="entry name" value="ANK_REP_REGION"/>
    <property type="match status" value="1"/>
</dbReference>
<dbReference type="InterPro" id="IPR036770">
    <property type="entry name" value="Ankyrin_rpt-contain_sf"/>
</dbReference>
<dbReference type="OrthoDB" id="366390at2759"/>
<dbReference type="PROSITE" id="PS50088">
    <property type="entry name" value="ANK_REPEAT"/>
    <property type="match status" value="1"/>
</dbReference>
<reference evidence="4 5" key="1">
    <citation type="submission" date="2013-03" db="EMBL/GenBank/DDBJ databases">
        <title>The Genome Sequence of Exophiala aquamarina CBS 119918.</title>
        <authorList>
            <consortium name="The Broad Institute Genomics Platform"/>
            <person name="Cuomo C."/>
            <person name="de Hoog S."/>
            <person name="Gorbushina A."/>
            <person name="Walker B."/>
            <person name="Young S.K."/>
            <person name="Zeng Q."/>
            <person name="Gargeya S."/>
            <person name="Fitzgerald M."/>
            <person name="Haas B."/>
            <person name="Abouelleil A."/>
            <person name="Allen A.W."/>
            <person name="Alvarado L."/>
            <person name="Arachchi H.M."/>
            <person name="Berlin A.M."/>
            <person name="Chapman S.B."/>
            <person name="Gainer-Dewar J."/>
            <person name="Goldberg J."/>
            <person name="Griggs A."/>
            <person name="Gujja S."/>
            <person name="Hansen M."/>
            <person name="Howarth C."/>
            <person name="Imamovic A."/>
            <person name="Ireland A."/>
            <person name="Larimer J."/>
            <person name="McCowan C."/>
            <person name="Murphy C."/>
            <person name="Pearson M."/>
            <person name="Poon T.W."/>
            <person name="Priest M."/>
            <person name="Roberts A."/>
            <person name="Saif S."/>
            <person name="Shea T."/>
            <person name="Sisk P."/>
            <person name="Sykes S."/>
            <person name="Wortman J."/>
            <person name="Nusbaum C."/>
            <person name="Birren B."/>
        </authorList>
    </citation>
    <scope>NUCLEOTIDE SEQUENCE [LARGE SCALE GENOMIC DNA]</scope>
    <source>
        <strain evidence="4 5">CBS 119918</strain>
    </source>
</reference>
<comment type="caution">
    <text evidence="4">The sequence shown here is derived from an EMBL/GenBank/DDBJ whole genome shotgun (WGS) entry which is preliminary data.</text>
</comment>
<evidence type="ECO:0000313" key="5">
    <source>
        <dbReference type="Proteomes" id="UP000027920"/>
    </source>
</evidence>
<dbReference type="PANTHER" id="PTHR24166">
    <property type="entry name" value="ROLLING PEBBLES, ISOFORM B"/>
    <property type="match status" value="1"/>
</dbReference>
<accession>A0A072PTR7</accession>
<dbReference type="SUPFAM" id="SSF48403">
    <property type="entry name" value="Ankyrin repeat"/>
    <property type="match status" value="1"/>
</dbReference>
<evidence type="ECO:0000256" key="1">
    <source>
        <dbReference type="ARBA" id="ARBA00022737"/>
    </source>
</evidence>
<sequence>MVALLLQGGHNPRLRDSEGRTSLSWAARNGHLGVVELLLATSDASEASDVCDYSGRSPLSWAAGNGH</sequence>
<dbReference type="Pfam" id="PF12796">
    <property type="entry name" value="Ank_2"/>
    <property type="match status" value="1"/>
</dbReference>
<evidence type="ECO:0000256" key="3">
    <source>
        <dbReference type="PROSITE-ProRule" id="PRU00023"/>
    </source>
</evidence>
<dbReference type="VEuPathDB" id="FungiDB:A1O9_00696"/>
<feature type="repeat" description="ANK" evidence="3">
    <location>
        <begin position="18"/>
        <end position="50"/>
    </location>
</feature>
<organism evidence="4 5">
    <name type="scientific">Exophiala aquamarina CBS 119918</name>
    <dbReference type="NCBI Taxonomy" id="1182545"/>
    <lineage>
        <taxon>Eukaryota</taxon>
        <taxon>Fungi</taxon>
        <taxon>Dikarya</taxon>
        <taxon>Ascomycota</taxon>
        <taxon>Pezizomycotina</taxon>
        <taxon>Eurotiomycetes</taxon>
        <taxon>Chaetothyriomycetidae</taxon>
        <taxon>Chaetothyriales</taxon>
        <taxon>Herpotrichiellaceae</taxon>
        <taxon>Exophiala</taxon>
    </lineage>
</organism>
<dbReference type="EMBL" id="AMGV01000001">
    <property type="protein sequence ID" value="KEF62723.1"/>
    <property type="molecule type" value="Genomic_DNA"/>
</dbReference>
<protein>
    <submittedName>
        <fullName evidence="4">Uncharacterized protein</fullName>
    </submittedName>
</protein>
<dbReference type="RefSeq" id="XP_013265313.1">
    <property type="nucleotide sequence ID" value="XM_013409859.1"/>
</dbReference>
<evidence type="ECO:0000256" key="2">
    <source>
        <dbReference type="ARBA" id="ARBA00023043"/>
    </source>
</evidence>
<keyword evidence="2 3" id="KW-0040">ANK repeat</keyword>
<name>A0A072PTR7_9EURO</name>
<keyword evidence="1" id="KW-0677">Repeat</keyword>
<keyword evidence="5" id="KW-1185">Reference proteome</keyword>
<dbReference type="HOGENOM" id="CLU_000134_45_5_1"/>
<evidence type="ECO:0000313" key="4">
    <source>
        <dbReference type="EMBL" id="KEF62723.1"/>
    </source>
</evidence>
<proteinExistence type="predicted"/>
<dbReference type="InterPro" id="IPR002110">
    <property type="entry name" value="Ankyrin_rpt"/>
</dbReference>
<dbReference type="InterPro" id="IPR050889">
    <property type="entry name" value="Dendritic_Spine_Reg/Scaffold"/>
</dbReference>
<dbReference type="PANTHER" id="PTHR24166:SF48">
    <property type="entry name" value="PROTEIN VAPYRIN"/>
    <property type="match status" value="1"/>
</dbReference>
<dbReference type="AlphaFoldDB" id="A0A072PTR7"/>
<dbReference type="STRING" id="1182545.A0A072PTR7"/>